<evidence type="ECO:0000313" key="2">
    <source>
        <dbReference type="Proteomes" id="UP001172386"/>
    </source>
</evidence>
<accession>A0ACC3AH51</accession>
<organism evidence="1 2">
    <name type="scientific">Neophaeococcomyces mojaviensis</name>
    <dbReference type="NCBI Taxonomy" id="3383035"/>
    <lineage>
        <taxon>Eukaryota</taxon>
        <taxon>Fungi</taxon>
        <taxon>Dikarya</taxon>
        <taxon>Ascomycota</taxon>
        <taxon>Pezizomycotina</taxon>
        <taxon>Eurotiomycetes</taxon>
        <taxon>Chaetothyriomycetidae</taxon>
        <taxon>Chaetothyriales</taxon>
        <taxon>Chaetothyriales incertae sedis</taxon>
        <taxon>Neophaeococcomyces</taxon>
    </lineage>
</organism>
<sequence>MKFDVEVPVQALEPPSVGHNGYQELNPRKELLPKGWCAKESTKALSCDILIEHDYAVTMRDGCTLYADVFRPPNTSKKVPAIICWGPFGKKFNGIASLKLMTPWNLGIPDGTLSGLEKFEAPDPADWVPRGYAVVNVDSRGAFDSEGTMCIMGTQEAEDGYDFIEAVAKESWCTGSVGLAGNSHLAIIQWFIAALNPPSLHAIAPWEGCGDLYREQFARGGIYGGELFDNLIIKYMLRGRNGIESFREMYKKHPLANNWWNDKRPDMKKINVPTYITGTWTNTMHGMGAIRAWLEIPTTKKWLRWHPYQEWYDLWGNEEGKEELFTFFDHFLKGIENNWESTPRVRMAVLRYGEKDPIANVVEDDFPIPRTQYRKFYLQPGNRLALEGSPSTVQTISYNSEDKNDYATFTYIFDQKTQIIGMPKAVLYMSCRDLDDMDIYICLRKLSASGEPLLNLNIPWSGLPISSIAEIPEKIRTEVILYAGPVGVLRASHRKIDETKSMHENWPFHPHIEEEKIEPGTIVRLEIGIWAMGVEYEAGESISLQISGHHQGIANFASSEYTRNKGQHVVHFGGEYDSHLVLPVV</sequence>
<reference evidence="1" key="1">
    <citation type="submission" date="2022-10" db="EMBL/GenBank/DDBJ databases">
        <title>Culturing micro-colonial fungi from biological soil crusts in the Mojave desert and describing Neophaeococcomyces mojavensis, and introducing the new genera and species Taxawa tesnikishii.</title>
        <authorList>
            <person name="Kurbessoian T."/>
            <person name="Stajich J.E."/>
        </authorList>
    </citation>
    <scope>NUCLEOTIDE SEQUENCE</scope>
    <source>
        <strain evidence="1">JES_112</strain>
    </source>
</reference>
<comment type="caution">
    <text evidence="1">The sequence shown here is derived from an EMBL/GenBank/DDBJ whole genome shotgun (WGS) entry which is preliminary data.</text>
</comment>
<proteinExistence type="predicted"/>
<name>A0ACC3AH51_9EURO</name>
<protein>
    <submittedName>
        <fullName evidence="1">Uncharacterized protein</fullName>
    </submittedName>
</protein>
<keyword evidence="2" id="KW-1185">Reference proteome</keyword>
<gene>
    <name evidence="1" type="ORF">H2198_001607</name>
</gene>
<evidence type="ECO:0000313" key="1">
    <source>
        <dbReference type="EMBL" id="KAJ9662065.1"/>
    </source>
</evidence>
<dbReference type="Proteomes" id="UP001172386">
    <property type="component" value="Unassembled WGS sequence"/>
</dbReference>
<dbReference type="EMBL" id="JAPDRQ010000018">
    <property type="protein sequence ID" value="KAJ9662065.1"/>
    <property type="molecule type" value="Genomic_DNA"/>
</dbReference>